<comment type="caution">
    <text evidence="2">The sequence shown here is derived from an EMBL/GenBank/DDBJ whole genome shotgun (WGS) entry which is preliminary data.</text>
</comment>
<feature type="region of interest" description="Disordered" evidence="1">
    <location>
        <begin position="1"/>
        <end position="55"/>
    </location>
</feature>
<accession>A0A1Q5SNV3</accession>
<reference evidence="2 3" key="1">
    <citation type="submission" date="2016-10" db="EMBL/GenBank/DDBJ databases">
        <title>Genome sequence of the ascomycete fungus Penicillium subrubescens.</title>
        <authorList>
            <person name="De Vries R.P."/>
            <person name="Peng M."/>
            <person name="Dilokpimol A."/>
            <person name="Hilden K."/>
            <person name="Makela M.R."/>
            <person name="Grigoriev I."/>
            <person name="Riley R."/>
            <person name="Granchi Z."/>
        </authorList>
    </citation>
    <scope>NUCLEOTIDE SEQUENCE [LARGE SCALE GENOMIC DNA]</scope>
    <source>
        <strain evidence="2 3">CBS 132785</strain>
    </source>
</reference>
<evidence type="ECO:0000313" key="3">
    <source>
        <dbReference type="Proteomes" id="UP000186955"/>
    </source>
</evidence>
<feature type="compositionally biased region" description="Pro residues" evidence="1">
    <location>
        <begin position="43"/>
        <end position="55"/>
    </location>
</feature>
<proteinExistence type="predicted"/>
<keyword evidence="3" id="KW-1185">Reference proteome</keyword>
<evidence type="ECO:0000256" key="1">
    <source>
        <dbReference type="SAM" id="MobiDB-lite"/>
    </source>
</evidence>
<dbReference type="Proteomes" id="UP000186955">
    <property type="component" value="Unassembled WGS sequence"/>
</dbReference>
<evidence type="ECO:0000313" key="2">
    <source>
        <dbReference type="EMBL" id="OKO89606.1"/>
    </source>
</evidence>
<protein>
    <submittedName>
        <fullName evidence="2">Uncharacterized protein</fullName>
    </submittedName>
</protein>
<sequence length="55" mass="6017">MTNSPFGDNAYQPQMVDPRVEDLQYAPTPGSSAANSQHFTPQTLPPIVPHQPQPD</sequence>
<dbReference type="EMBL" id="MNBE01000773">
    <property type="protein sequence ID" value="OKO89606.1"/>
    <property type="molecule type" value="Genomic_DNA"/>
</dbReference>
<organism evidence="2 3">
    <name type="scientific">Penicillium subrubescens</name>
    <dbReference type="NCBI Taxonomy" id="1316194"/>
    <lineage>
        <taxon>Eukaryota</taxon>
        <taxon>Fungi</taxon>
        <taxon>Dikarya</taxon>
        <taxon>Ascomycota</taxon>
        <taxon>Pezizomycotina</taxon>
        <taxon>Eurotiomycetes</taxon>
        <taxon>Eurotiomycetidae</taxon>
        <taxon>Eurotiales</taxon>
        <taxon>Aspergillaceae</taxon>
        <taxon>Penicillium</taxon>
    </lineage>
</organism>
<feature type="compositionally biased region" description="Polar residues" evidence="1">
    <location>
        <begin position="29"/>
        <end position="42"/>
    </location>
</feature>
<gene>
    <name evidence="2" type="ORF">PENSUB_13672</name>
</gene>
<dbReference type="AlphaFoldDB" id="A0A1Q5SNV3"/>
<name>A0A1Q5SNV3_9EURO</name>